<dbReference type="Gene3D" id="3.40.50.620">
    <property type="entry name" value="HUPs"/>
    <property type="match status" value="1"/>
</dbReference>
<dbReference type="PANTHER" id="PTHR30336">
    <property type="entry name" value="INNER MEMBRANE PROTEIN, PROBABLE PERMEASE"/>
    <property type="match status" value="1"/>
</dbReference>
<organism evidence="3 4">
    <name type="scientific">Breoghania corrubedonensis</name>
    <dbReference type="NCBI Taxonomy" id="665038"/>
    <lineage>
        <taxon>Bacteria</taxon>
        <taxon>Pseudomonadati</taxon>
        <taxon>Pseudomonadota</taxon>
        <taxon>Alphaproteobacteria</taxon>
        <taxon>Hyphomicrobiales</taxon>
        <taxon>Stappiaceae</taxon>
        <taxon>Breoghania</taxon>
    </lineage>
</organism>
<dbReference type="InterPro" id="IPR051599">
    <property type="entry name" value="Cell_Envelope_Assoc"/>
</dbReference>
<feature type="transmembrane region" description="Helical" evidence="1">
    <location>
        <begin position="39"/>
        <end position="63"/>
    </location>
</feature>
<dbReference type="GO" id="GO:0043164">
    <property type="term" value="P:Gram-negative-bacterium-type cell wall biogenesis"/>
    <property type="evidence" value="ECO:0007669"/>
    <property type="project" value="TreeGrafter"/>
</dbReference>
<keyword evidence="4" id="KW-1185">Reference proteome</keyword>
<keyword evidence="1" id="KW-0472">Membrane</keyword>
<dbReference type="GO" id="GO:0005886">
    <property type="term" value="C:plasma membrane"/>
    <property type="evidence" value="ECO:0007669"/>
    <property type="project" value="TreeGrafter"/>
</dbReference>
<dbReference type="InterPro" id="IPR003848">
    <property type="entry name" value="DUF218"/>
</dbReference>
<gene>
    <name evidence="3" type="ORF">C8N35_1011350</name>
</gene>
<dbReference type="RefSeq" id="WP_210203399.1">
    <property type="nucleotide sequence ID" value="NZ_QAYG01000001.1"/>
</dbReference>
<dbReference type="CDD" id="cd06259">
    <property type="entry name" value="YdcF-like"/>
    <property type="match status" value="1"/>
</dbReference>
<comment type="caution">
    <text evidence="3">The sequence shown here is derived from an EMBL/GenBank/DDBJ whole genome shotgun (WGS) entry which is preliminary data.</text>
</comment>
<dbReference type="PANTHER" id="PTHR30336:SF4">
    <property type="entry name" value="ENVELOPE BIOGENESIS FACTOR ELYC"/>
    <property type="match status" value="1"/>
</dbReference>
<sequence length="245" mass="26999">MIGITQTELRSRGDETLLSPPDMSKLNATDRRHKRGRKIAFALVALAGTAVGLFAGGYILFAIHVASFVADPKVTADGIVVLTGGRERVSGALELLEAGRARRLLISGVHPATTPRQIMKLTESGKDIFDCCVDLDRRAKDTIGNATESRKWAEKHGYKSLIVVTSAYHMPRGILELRSAMPHMRFLPYPVFAADLNLPHWYLKPETMKLLMREYVKYIVAWLRAGVEPPARSDMSATSASTAKP</sequence>
<dbReference type="EMBL" id="QAYG01000001">
    <property type="protein sequence ID" value="PTW63299.1"/>
    <property type="molecule type" value="Genomic_DNA"/>
</dbReference>
<accession>A0A2T5VHR2</accession>
<evidence type="ECO:0000256" key="1">
    <source>
        <dbReference type="SAM" id="Phobius"/>
    </source>
</evidence>
<proteinExistence type="predicted"/>
<reference evidence="3 4" key="1">
    <citation type="submission" date="2018-04" db="EMBL/GenBank/DDBJ databases">
        <title>Genomic Encyclopedia of Archaeal and Bacterial Type Strains, Phase II (KMG-II): from individual species to whole genera.</title>
        <authorList>
            <person name="Goeker M."/>
        </authorList>
    </citation>
    <scope>NUCLEOTIDE SEQUENCE [LARGE SCALE GENOMIC DNA]</scope>
    <source>
        <strain evidence="3 4">DSM 23382</strain>
    </source>
</reference>
<evidence type="ECO:0000313" key="3">
    <source>
        <dbReference type="EMBL" id="PTW63299.1"/>
    </source>
</evidence>
<keyword evidence="1" id="KW-1133">Transmembrane helix</keyword>
<keyword evidence="1" id="KW-0812">Transmembrane</keyword>
<name>A0A2T5VHR2_9HYPH</name>
<dbReference type="GO" id="GO:0000270">
    <property type="term" value="P:peptidoglycan metabolic process"/>
    <property type="evidence" value="ECO:0007669"/>
    <property type="project" value="TreeGrafter"/>
</dbReference>
<evidence type="ECO:0000313" key="4">
    <source>
        <dbReference type="Proteomes" id="UP000244081"/>
    </source>
</evidence>
<dbReference type="Proteomes" id="UP000244081">
    <property type="component" value="Unassembled WGS sequence"/>
</dbReference>
<feature type="domain" description="DUF218" evidence="2">
    <location>
        <begin position="77"/>
        <end position="216"/>
    </location>
</feature>
<protein>
    <submittedName>
        <fullName evidence="3">Uncharacterized SAM-binding protein YcdF (DUF218 family)</fullName>
    </submittedName>
</protein>
<evidence type="ECO:0000259" key="2">
    <source>
        <dbReference type="Pfam" id="PF02698"/>
    </source>
</evidence>
<dbReference type="Pfam" id="PF02698">
    <property type="entry name" value="DUF218"/>
    <property type="match status" value="1"/>
</dbReference>
<dbReference type="InterPro" id="IPR014729">
    <property type="entry name" value="Rossmann-like_a/b/a_fold"/>
</dbReference>
<dbReference type="AlphaFoldDB" id="A0A2T5VHR2"/>